<evidence type="ECO:0000256" key="2">
    <source>
        <dbReference type="ARBA" id="ARBA00022833"/>
    </source>
</evidence>
<protein>
    <submittedName>
        <fullName evidence="3">Uncharacterized protein</fullName>
    </submittedName>
</protein>
<dbReference type="CDD" id="cd00022">
    <property type="entry name" value="BIR"/>
    <property type="match status" value="1"/>
</dbReference>
<accession>A0A5E4QLC4</accession>
<dbReference type="GO" id="GO:0046872">
    <property type="term" value="F:metal ion binding"/>
    <property type="evidence" value="ECO:0007669"/>
    <property type="project" value="UniProtKB-KW"/>
</dbReference>
<dbReference type="SUPFAM" id="SSF57924">
    <property type="entry name" value="Inhibitor of apoptosis (IAP) repeat"/>
    <property type="match status" value="1"/>
</dbReference>
<name>A0A5E4QLC4_9NEOP</name>
<keyword evidence="4" id="KW-1185">Reference proteome</keyword>
<proteinExistence type="predicted"/>
<organism evidence="3 4">
    <name type="scientific">Leptidea sinapis</name>
    <dbReference type="NCBI Taxonomy" id="189913"/>
    <lineage>
        <taxon>Eukaryota</taxon>
        <taxon>Metazoa</taxon>
        <taxon>Ecdysozoa</taxon>
        <taxon>Arthropoda</taxon>
        <taxon>Hexapoda</taxon>
        <taxon>Insecta</taxon>
        <taxon>Pterygota</taxon>
        <taxon>Neoptera</taxon>
        <taxon>Endopterygota</taxon>
        <taxon>Lepidoptera</taxon>
        <taxon>Glossata</taxon>
        <taxon>Ditrysia</taxon>
        <taxon>Papilionoidea</taxon>
        <taxon>Pieridae</taxon>
        <taxon>Dismorphiinae</taxon>
        <taxon>Leptidea</taxon>
    </lineage>
</organism>
<dbReference type="InterPro" id="IPR001370">
    <property type="entry name" value="BIR_rpt"/>
</dbReference>
<evidence type="ECO:0000313" key="3">
    <source>
        <dbReference type="EMBL" id="VVC98398.1"/>
    </source>
</evidence>
<reference evidence="3 4" key="1">
    <citation type="submission" date="2017-07" db="EMBL/GenBank/DDBJ databases">
        <authorList>
            <person name="Talla V."/>
            <person name="Backstrom N."/>
        </authorList>
    </citation>
    <scope>NUCLEOTIDE SEQUENCE [LARGE SCALE GENOMIC DNA]</scope>
</reference>
<dbReference type="Proteomes" id="UP000324832">
    <property type="component" value="Unassembled WGS sequence"/>
</dbReference>
<dbReference type="AlphaFoldDB" id="A0A5E4QLC4"/>
<dbReference type="PROSITE" id="PS50143">
    <property type="entry name" value="BIR_REPEAT_2"/>
    <property type="match status" value="1"/>
</dbReference>
<dbReference type="EMBL" id="FZQP02003534">
    <property type="protein sequence ID" value="VVC98398.1"/>
    <property type="molecule type" value="Genomic_DNA"/>
</dbReference>
<keyword evidence="2" id="KW-0862">Zinc</keyword>
<gene>
    <name evidence="3" type="ORF">LSINAPIS_LOCUS9483</name>
</gene>
<evidence type="ECO:0000256" key="1">
    <source>
        <dbReference type="ARBA" id="ARBA00022723"/>
    </source>
</evidence>
<dbReference type="SMART" id="SM00238">
    <property type="entry name" value="BIR"/>
    <property type="match status" value="1"/>
</dbReference>
<evidence type="ECO:0000313" key="4">
    <source>
        <dbReference type="Proteomes" id="UP000324832"/>
    </source>
</evidence>
<dbReference type="Pfam" id="PF00653">
    <property type="entry name" value="BIR"/>
    <property type="match status" value="1"/>
</dbReference>
<dbReference type="PANTHER" id="PTHR46771:SF5">
    <property type="entry name" value="DETERIN"/>
    <property type="match status" value="1"/>
</dbReference>
<dbReference type="InterPro" id="IPR051190">
    <property type="entry name" value="Baculoviral_IAP"/>
</dbReference>
<dbReference type="Gene3D" id="1.10.1170.10">
    <property type="entry name" value="Inhibitor Of Apoptosis Protein (2mihbC-IAP-1), Chain A"/>
    <property type="match status" value="1"/>
</dbReference>
<dbReference type="PANTHER" id="PTHR46771">
    <property type="entry name" value="DETERIN"/>
    <property type="match status" value="1"/>
</dbReference>
<keyword evidence="1" id="KW-0479">Metal-binding</keyword>
<sequence>MWRSSSQTKGRYYSTIQVDIPPKPWFTNLTFGKATTSTLIRMRLGHASIPLHLARLNLLPSDICECGNDVGDFNHIFFACPRYDRSAFFSSLLYIKIPFPTSISVLLSNININVYRILAEDERVKTFKYWPYNDNNKCNIRNMAEAGFYSVATGDNDVDAVKCFLCGKELDGWEPEDDPWAEHKSHAAYCAFVQLNKREDDLLLPEYLSIILQYMKNEIRNNQEIATQLIDKKAKEVWRKIHKLRK</sequence>